<name>A0A5C3P076_9APHY</name>
<sequence>MDTHAYRLYLTAEEEPRVLTIDEASDPSTLRWVGTEFTFFLDILWLDDLEERLIDPAHRGSSFATRADLSMHGLTFGLLETVLRIRVPPELLLRQLHCHGDSCSCRAISGDDLARAIVPRARELCILTTSRPVDAEHHAHGERVKRILADNYVPRHTTPGCTCGFLAAPMDDVRRLLERGEVPVVVLEGGVLVVRSASEGPYVAVSHVWADGLGSTTEEGLPRCQVERLAKLAGKLVQGGAFWQDGLCVPGDRPLRRRAIGLMAATYADAEKVLVIDAGIQSQCSLASSREEYLLRIATSGWMQRIWTLQEGILARELFFEVADGLIDCTYFDGVSYYAASSMIPLLQYCHKDDSTLTYQPRSLASKPVRCDVNDLIALLRYRTTSHPEDETLAVAGLLGVDAGMLVKVEGQQERMKALLTRVGRLPRQLAVFGWLCDRLSIPNFTWAPLSLSDVLWPGDKDDSLVATCTDDGLFGDFTVVRFPEVVLGGDCGVIATIVEERAAEATDERPFKCTRAGCASRVFNLVLSPHAYRKPQPRGALRCNGFLMKQPTLPESMREEGVGVVHIVSETTPPESALHCKFVAPGSARLGVPDAMETTRTRGHWHFVSATVEIMRRVRLT</sequence>
<evidence type="ECO:0008006" key="3">
    <source>
        <dbReference type="Google" id="ProtNLM"/>
    </source>
</evidence>
<dbReference type="PANTHER" id="PTHR39596:SF2">
    <property type="entry name" value="HET DOMAIN PROTEIN (AFU_ORTHOLOGUE AFUA_1G17550)-RELATED"/>
    <property type="match status" value="1"/>
</dbReference>
<reference evidence="1 2" key="1">
    <citation type="journal article" date="2019" name="Nat. Ecol. Evol.">
        <title>Megaphylogeny resolves global patterns of mushroom evolution.</title>
        <authorList>
            <person name="Varga T."/>
            <person name="Krizsan K."/>
            <person name="Foldi C."/>
            <person name="Dima B."/>
            <person name="Sanchez-Garcia M."/>
            <person name="Sanchez-Ramirez S."/>
            <person name="Szollosi G.J."/>
            <person name="Szarkandi J.G."/>
            <person name="Papp V."/>
            <person name="Albert L."/>
            <person name="Andreopoulos W."/>
            <person name="Angelini C."/>
            <person name="Antonin V."/>
            <person name="Barry K.W."/>
            <person name="Bougher N.L."/>
            <person name="Buchanan P."/>
            <person name="Buyck B."/>
            <person name="Bense V."/>
            <person name="Catcheside P."/>
            <person name="Chovatia M."/>
            <person name="Cooper J."/>
            <person name="Damon W."/>
            <person name="Desjardin D."/>
            <person name="Finy P."/>
            <person name="Geml J."/>
            <person name="Haridas S."/>
            <person name="Hughes K."/>
            <person name="Justo A."/>
            <person name="Karasinski D."/>
            <person name="Kautmanova I."/>
            <person name="Kiss B."/>
            <person name="Kocsube S."/>
            <person name="Kotiranta H."/>
            <person name="LaButti K.M."/>
            <person name="Lechner B.E."/>
            <person name="Liimatainen K."/>
            <person name="Lipzen A."/>
            <person name="Lukacs Z."/>
            <person name="Mihaltcheva S."/>
            <person name="Morgado L.N."/>
            <person name="Niskanen T."/>
            <person name="Noordeloos M.E."/>
            <person name="Ohm R.A."/>
            <person name="Ortiz-Santana B."/>
            <person name="Ovrebo C."/>
            <person name="Racz N."/>
            <person name="Riley R."/>
            <person name="Savchenko A."/>
            <person name="Shiryaev A."/>
            <person name="Soop K."/>
            <person name="Spirin V."/>
            <person name="Szebenyi C."/>
            <person name="Tomsovsky M."/>
            <person name="Tulloss R.E."/>
            <person name="Uehling J."/>
            <person name="Grigoriev I.V."/>
            <person name="Vagvolgyi C."/>
            <person name="Papp T."/>
            <person name="Martin F.M."/>
            <person name="Miettinen O."/>
            <person name="Hibbett D.S."/>
            <person name="Nagy L.G."/>
        </authorList>
    </citation>
    <scope>NUCLEOTIDE SEQUENCE [LARGE SCALE GENOMIC DNA]</scope>
    <source>
        <strain evidence="1 2">HHB13444</strain>
    </source>
</reference>
<dbReference type="Proteomes" id="UP000308197">
    <property type="component" value="Unassembled WGS sequence"/>
</dbReference>
<evidence type="ECO:0000313" key="2">
    <source>
        <dbReference type="Proteomes" id="UP000308197"/>
    </source>
</evidence>
<dbReference type="AlphaFoldDB" id="A0A5C3P076"/>
<dbReference type="STRING" id="1314778.A0A5C3P076"/>
<organism evidence="1 2">
    <name type="scientific">Polyporus arcularius HHB13444</name>
    <dbReference type="NCBI Taxonomy" id="1314778"/>
    <lineage>
        <taxon>Eukaryota</taxon>
        <taxon>Fungi</taxon>
        <taxon>Dikarya</taxon>
        <taxon>Basidiomycota</taxon>
        <taxon>Agaricomycotina</taxon>
        <taxon>Agaricomycetes</taxon>
        <taxon>Polyporales</taxon>
        <taxon>Polyporaceae</taxon>
        <taxon>Polyporus</taxon>
    </lineage>
</organism>
<evidence type="ECO:0000313" key="1">
    <source>
        <dbReference type="EMBL" id="TFK83045.1"/>
    </source>
</evidence>
<accession>A0A5C3P076</accession>
<dbReference type="EMBL" id="ML211426">
    <property type="protein sequence ID" value="TFK83045.1"/>
    <property type="molecule type" value="Genomic_DNA"/>
</dbReference>
<gene>
    <name evidence="1" type="ORF">K466DRAFT_628670</name>
</gene>
<dbReference type="PANTHER" id="PTHR39596">
    <property type="match status" value="1"/>
</dbReference>
<protein>
    <recommendedName>
        <fullName evidence="3">Heterokaryon incompatibility domain-containing protein</fullName>
    </recommendedName>
</protein>
<proteinExistence type="predicted"/>
<dbReference type="InParanoid" id="A0A5C3P076"/>
<keyword evidence="2" id="KW-1185">Reference proteome</keyword>